<keyword evidence="3" id="KW-1185">Reference proteome</keyword>
<dbReference type="AlphaFoldDB" id="A0A0B8NYH4"/>
<protein>
    <submittedName>
        <fullName evidence="2">Sodium/glutamate symporter</fullName>
    </submittedName>
</protein>
<accession>A0A0B8NYH4</accession>
<feature type="transmembrane region" description="Helical" evidence="1">
    <location>
        <begin position="121"/>
        <end position="148"/>
    </location>
</feature>
<proteinExistence type="predicted"/>
<dbReference type="PANTHER" id="PTHR36178">
    <property type="entry name" value="SLR0625 PROTEIN"/>
    <property type="match status" value="1"/>
</dbReference>
<sequence length="150" mass="16290">MYAIALGVIVGNISGIQKALDKSRSELNQVGNLTLGLFLSMALMELKLWNLLDLALPLLAILMAQILFTLLFVYWVTFRVMGRSYDAAVMSAGHVGFGMGATPTAMMNLNAITSHYGPSTQAYFVVPLVGAFFIDIVNLAIIQTYIALLN</sequence>
<evidence type="ECO:0000313" key="2">
    <source>
        <dbReference type="EMBL" id="GAM59001.1"/>
    </source>
</evidence>
<comment type="caution">
    <text evidence="2">The sequence shown here is derived from an EMBL/GenBank/DDBJ whole genome shotgun (WGS) entry which is preliminary data.</text>
</comment>
<evidence type="ECO:0000313" key="3">
    <source>
        <dbReference type="Proteomes" id="UP000031671"/>
    </source>
</evidence>
<reference evidence="2 3" key="2">
    <citation type="submission" date="2015-01" db="EMBL/GenBank/DDBJ databases">
        <authorList>
            <consortium name="NBRP consortium"/>
            <person name="Sawabe T."/>
            <person name="Meirelles P."/>
            <person name="Feng G."/>
            <person name="Sayaka M."/>
            <person name="Hattori M."/>
            <person name="Ohkuma M."/>
        </authorList>
    </citation>
    <scope>NUCLEOTIDE SEQUENCE [LARGE SCALE GENOMIC DNA]</scope>
    <source>
        <strain evidence="3">JCM 19231</strain>
    </source>
</reference>
<dbReference type="Proteomes" id="UP000031671">
    <property type="component" value="Unassembled WGS sequence"/>
</dbReference>
<keyword evidence="1" id="KW-1133">Transmembrane helix</keyword>
<feature type="transmembrane region" description="Helical" evidence="1">
    <location>
        <begin position="55"/>
        <end position="76"/>
    </location>
</feature>
<dbReference type="GO" id="GO:0015501">
    <property type="term" value="F:glutamate:sodium symporter activity"/>
    <property type="evidence" value="ECO:0007669"/>
    <property type="project" value="InterPro"/>
</dbReference>
<evidence type="ECO:0000256" key="1">
    <source>
        <dbReference type="SAM" id="Phobius"/>
    </source>
</evidence>
<organism evidence="2 3">
    <name type="scientific">Vibrio ishigakensis</name>
    <dbReference type="NCBI Taxonomy" id="1481914"/>
    <lineage>
        <taxon>Bacteria</taxon>
        <taxon>Pseudomonadati</taxon>
        <taxon>Pseudomonadota</taxon>
        <taxon>Gammaproteobacteria</taxon>
        <taxon>Vibrionales</taxon>
        <taxon>Vibrionaceae</taxon>
        <taxon>Vibrio</taxon>
    </lineage>
</organism>
<gene>
    <name evidence="2" type="ORF">JCM19231_2136</name>
</gene>
<dbReference type="InterPro" id="IPR004445">
    <property type="entry name" value="GltS"/>
</dbReference>
<keyword evidence="1" id="KW-0472">Membrane</keyword>
<dbReference type="Pfam" id="PF03616">
    <property type="entry name" value="Glt_symporter"/>
    <property type="match status" value="1"/>
</dbReference>
<dbReference type="PANTHER" id="PTHR36178:SF1">
    <property type="entry name" value="SODIUM_GLUTAMATE SYMPORTER"/>
    <property type="match status" value="1"/>
</dbReference>
<dbReference type="GO" id="GO:0016020">
    <property type="term" value="C:membrane"/>
    <property type="evidence" value="ECO:0007669"/>
    <property type="project" value="InterPro"/>
</dbReference>
<reference evidence="2 3" key="1">
    <citation type="submission" date="2015-01" db="EMBL/GenBank/DDBJ databases">
        <title>Vibrio sp. C1 JCM 19231 whole genome shotgun sequence.</title>
        <authorList>
            <person name="Sawabe T."/>
            <person name="Meirelles P."/>
            <person name="Feng G."/>
            <person name="Sayaka M."/>
            <person name="Hattori M."/>
            <person name="Ohkuma M."/>
        </authorList>
    </citation>
    <scope>NUCLEOTIDE SEQUENCE [LARGE SCALE GENOMIC DNA]</scope>
    <source>
        <strain evidence="3">JCM 19231</strain>
    </source>
</reference>
<feature type="transmembrane region" description="Helical" evidence="1">
    <location>
        <begin position="88"/>
        <end position="109"/>
    </location>
</feature>
<dbReference type="GO" id="GO:0015813">
    <property type="term" value="P:L-glutamate transmembrane transport"/>
    <property type="evidence" value="ECO:0007669"/>
    <property type="project" value="InterPro"/>
</dbReference>
<keyword evidence="1" id="KW-0812">Transmembrane</keyword>
<dbReference type="EMBL" id="BBRZ01000118">
    <property type="protein sequence ID" value="GAM59001.1"/>
    <property type="molecule type" value="Genomic_DNA"/>
</dbReference>
<name>A0A0B8NYH4_9VIBR</name>